<dbReference type="OrthoDB" id="416344at2759"/>
<dbReference type="InterPro" id="IPR001375">
    <property type="entry name" value="Peptidase_S9_cat"/>
</dbReference>
<accession>A0A150GVX6</accession>
<evidence type="ECO:0000256" key="1">
    <source>
        <dbReference type="SAM" id="MobiDB-lite"/>
    </source>
</evidence>
<comment type="caution">
    <text evidence="3">The sequence shown here is derived from an EMBL/GenBank/DDBJ whole genome shotgun (WGS) entry which is preliminary data.</text>
</comment>
<dbReference type="InterPro" id="IPR050585">
    <property type="entry name" value="Xaa-Pro_dipeptidyl-ppase/CocE"/>
</dbReference>
<dbReference type="InterPro" id="IPR011042">
    <property type="entry name" value="6-blade_b-propeller_TolB-like"/>
</dbReference>
<dbReference type="STRING" id="33097.A0A150GVX6"/>
<gene>
    <name evidence="3" type="ORF">GPECTOR_6g780</name>
</gene>
<dbReference type="GO" id="GO:0006508">
    <property type="term" value="P:proteolysis"/>
    <property type="evidence" value="ECO:0007669"/>
    <property type="project" value="InterPro"/>
</dbReference>
<dbReference type="Gene3D" id="3.40.50.1820">
    <property type="entry name" value="alpha/beta hydrolase"/>
    <property type="match status" value="1"/>
</dbReference>
<dbReference type="GO" id="GO:0008236">
    <property type="term" value="F:serine-type peptidase activity"/>
    <property type="evidence" value="ECO:0007669"/>
    <property type="project" value="InterPro"/>
</dbReference>
<dbReference type="EMBL" id="LSYV01000007">
    <property type="protein sequence ID" value="KXZ53862.1"/>
    <property type="molecule type" value="Genomic_DNA"/>
</dbReference>
<dbReference type="InterPro" id="IPR029058">
    <property type="entry name" value="AB_hydrolase_fold"/>
</dbReference>
<dbReference type="SUPFAM" id="SSF53474">
    <property type="entry name" value="alpha/beta-Hydrolases"/>
    <property type="match status" value="1"/>
</dbReference>
<dbReference type="Gene3D" id="2.120.10.30">
    <property type="entry name" value="TolB, C-terminal domain"/>
    <property type="match status" value="1"/>
</dbReference>
<dbReference type="Pfam" id="PF00326">
    <property type="entry name" value="Peptidase_S9"/>
    <property type="match status" value="1"/>
</dbReference>
<dbReference type="PANTHER" id="PTHR43056:SF5">
    <property type="entry name" value="PEPTIDASE S9 PROLYL OLIGOPEPTIDASE CATALYTIC DOMAIN-CONTAINING PROTEIN"/>
    <property type="match status" value="1"/>
</dbReference>
<evidence type="ECO:0000313" key="3">
    <source>
        <dbReference type="EMBL" id="KXZ53862.1"/>
    </source>
</evidence>
<evidence type="ECO:0000313" key="4">
    <source>
        <dbReference type="Proteomes" id="UP000075714"/>
    </source>
</evidence>
<protein>
    <recommendedName>
        <fullName evidence="2">Peptidase S9 prolyl oligopeptidase catalytic domain-containing protein</fullName>
    </recommendedName>
</protein>
<sequence>MGNRGSKQRLDSKQQNLSGLAPREAPLGEWESPITSAFITEKAVKLGNPYIRPSDGSLFWLEGRPEEGGRQVLVLRSPDGTTRDVTPPFASGFNVRTTVHEYGGGEYCVADDTVFFSNFKDQALYAQNLSAPGSEPRLVTQGSEARGERFADAVWDAPRQRLVAVSELHRDPSTGAELEPGRVVNRLVAIDVASGAVAELVAGADFFSSPRISPDGRWLAWVQWDFPNMPWDHTTLFVAPLQPDGSLGPHTRLAGGERGGSAVQQPRWAPDSSHLYFIDDKSGWWNLYRCRTPRTVATGTAGAAWPAGEGGGSEALHPMEADWGFPAWTLDHRSYEVLSDGSVVALFSDPAAAGASLGLLRPGGPAAGAPWQLLRINTGFTSFGAPTLAVRQLPDHSLTLAAAAGAPTRVTAVVSLTAASPSELAGTSPSDWQSLRLSKSGQVPDGYLSVPEALSYPTTFDDKPATAYMLYYPPTNKDFTYPPGVLPPLLVKSHGGPTSAAAAALNPTLQYWTSRGFAVADIDYGGSTGYGREYRNRLNGRWGVVDVQDCCAAAEWLAAAGRVDRSRLCISGGSAGGFTTLACLAFRKTFAAGASLYGVADVRLLAEHTHKFESRYMDMLVGPLPEAAAEYDARSPIKHPDGFTSPVIFFQGDEDKIVPPEQAIVMHDAVKAAGLPTALVMFKGEQHGFRQAASIRTALDGEMYFYGSVLGFPASMPDDLPKIEIENLLQSPTQ</sequence>
<dbReference type="PANTHER" id="PTHR43056">
    <property type="entry name" value="PEPTIDASE S9 PROLYL OLIGOPEPTIDASE"/>
    <property type="match status" value="1"/>
</dbReference>
<keyword evidence="4" id="KW-1185">Reference proteome</keyword>
<feature type="region of interest" description="Disordered" evidence="1">
    <location>
        <begin position="1"/>
        <end position="24"/>
    </location>
</feature>
<reference evidence="4" key="1">
    <citation type="journal article" date="2016" name="Nat. Commun.">
        <title>The Gonium pectorale genome demonstrates co-option of cell cycle regulation during the evolution of multicellularity.</title>
        <authorList>
            <person name="Hanschen E.R."/>
            <person name="Marriage T.N."/>
            <person name="Ferris P.J."/>
            <person name="Hamaji T."/>
            <person name="Toyoda A."/>
            <person name="Fujiyama A."/>
            <person name="Neme R."/>
            <person name="Noguchi H."/>
            <person name="Minakuchi Y."/>
            <person name="Suzuki M."/>
            <person name="Kawai-Toyooka H."/>
            <person name="Smith D.R."/>
            <person name="Sparks H."/>
            <person name="Anderson J."/>
            <person name="Bakaric R."/>
            <person name="Luria V."/>
            <person name="Karger A."/>
            <person name="Kirschner M.W."/>
            <person name="Durand P.M."/>
            <person name="Michod R.E."/>
            <person name="Nozaki H."/>
            <person name="Olson B.J."/>
        </authorList>
    </citation>
    <scope>NUCLEOTIDE SEQUENCE [LARGE SCALE GENOMIC DNA]</scope>
    <source>
        <strain evidence="4">NIES-2863</strain>
    </source>
</reference>
<evidence type="ECO:0000259" key="2">
    <source>
        <dbReference type="Pfam" id="PF00326"/>
    </source>
</evidence>
<proteinExistence type="predicted"/>
<dbReference type="Proteomes" id="UP000075714">
    <property type="component" value="Unassembled WGS sequence"/>
</dbReference>
<organism evidence="3 4">
    <name type="scientific">Gonium pectorale</name>
    <name type="common">Green alga</name>
    <dbReference type="NCBI Taxonomy" id="33097"/>
    <lineage>
        <taxon>Eukaryota</taxon>
        <taxon>Viridiplantae</taxon>
        <taxon>Chlorophyta</taxon>
        <taxon>core chlorophytes</taxon>
        <taxon>Chlorophyceae</taxon>
        <taxon>CS clade</taxon>
        <taxon>Chlamydomonadales</taxon>
        <taxon>Volvocaceae</taxon>
        <taxon>Gonium</taxon>
    </lineage>
</organism>
<dbReference type="SUPFAM" id="SSF82171">
    <property type="entry name" value="DPP6 N-terminal domain-like"/>
    <property type="match status" value="1"/>
</dbReference>
<dbReference type="AlphaFoldDB" id="A0A150GVX6"/>
<name>A0A150GVX6_GONPE</name>
<feature type="domain" description="Peptidase S9 prolyl oligopeptidase catalytic" evidence="2">
    <location>
        <begin position="508"/>
        <end position="711"/>
    </location>
</feature>